<dbReference type="Proteomes" id="UP000077315">
    <property type="component" value="Unassembled WGS sequence"/>
</dbReference>
<evidence type="ECO:0000313" key="1">
    <source>
        <dbReference type="EMBL" id="OAD65317.1"/>
    </source>
</evidence>
<dbReference type="RefSeq" id="XP_018283357.1">
    <property type="nucleotide sequence ID" value="XM_018442390.1"/>
</dbReference>
<dbReference type="AlphaFoldDB" id="A0A167J6U1"/>
<dbReference type="VEuPathDB" id="FungiDB:PHYBLDRAFT_71013"/>
<protein>
    <recommendedName>
        <fullName evidence="3">Homeodomain-like DNA binding domain-containing transcription factor</fullName>
    </recommendedName>
</protein>
<dbReference type="GeneID" id="29003296"/>
<name>A0A167J6U1_PHYB8</name>
<dbReference type="OrthoDB" id="4206214at2759"/>
<accession>A0A167J6U1</accession>
<keyword evidence="2" id="KW-1185">Reference proteome</keyword>
<dbReference type="InParanoid" id="A0A167J6U1"/>
<evidence type="ECO:0008006" key="3">
    <source>
        <dbReference type="Google" id="ProtNLM"/>
    </source>
</evidence>
<reference evidence="2" key="1">
    <citation type="submission" date="2015-06" db="EMBL/GenBank/DDBJ databases">
        <title>Expansion of signal transduction pathways in fungi by whole-genome duplication.</title>
        <authorList>
            <consortium name="DOE Joint Genome Institute"/>
            <person name="Corrochano L.M."/>
            <person name="Kuo A."/>
            <person name="Marcet-Houben M."/>
            <person name="Polaino S."/>
            <person name="Salamov A."/>
            <person name="Villalobos J.M."/>
            <person name="Alvarez M.I."/>
            <person name="Avalos J."/>
            <person name="Benito E.P."/>
            <person name="Benoit I."/>
            <person name="Burger G."/>
            <person name="Camino L.P."/>
            <person name="Canovas D."/>
            <person name="Cerda-Olmedo E."/>
            <person name="Cheng J.-F."/>
            <person name="Dominguez A."/>
            <person name="Elias M."/>
            <person name="Eslava A.P."/>
            <person name="Glaser F."/>
            <person name="Grimwood J."/>
            <person name="Gutierrez G."/>
            <person name="Heitman J."/>
            <person name="Henrissat B."/>
            <person name="Iturriaga E.A."/>
            <person name="Lang B.F."/>
            <person name="Lavin J.L."/>
            <person name="Lee S."/>
            <person name="Li W."/>
            <person name="Lindquist E."/>
            <person name="Lopez-Garcia S."/>
            <person name="Luque E.M."/>
            <person name="Marcos A.T."/>
            <person name="Martin J."/>
            <person name="McCluskey K."/>
            <person name="Medina H.R."/>
            <person name="Miralles-Duran A."/>
            <person name="Miyazaki A."/>
            <person name="Munoz-Torres E."/>
            <person name="Oguiza J.A."/>
            <person name="Ohm R."/>
            <person name="Olmedo M."/>
            <person name="Orejas M."/>
            <person name="Ortiz-Castellanos L."/>
            <person name="Pisabarro A.G."/>
            <person name="Rodriguez-Romero J."/>
            <person name="Ruiz-Herrera J."/>
            <person name="Ruiz-Vazquez R."/>
            <person name="Sanz C."/>
            <person name="Schackwitz W."/>
            <person name="Schmutz J."/>
            <person name="Shahriari M."/>
            <person name="Shelest E."/>
            <person name="Silva-Franco F."/>
            <person name="Soanes D."/>
            <person name="Syed K."/>
            <person name="Tagua V.G."/>
            <person name="Talbot N.J."/>
            <person name="Thon M."/>
            <person name="De vries R.P."/>
            <person name="Wiebenga A."/>
            <person name="Yadav J.S."/>
            <person name="Braun E.L."/>
            <person name="Baker S."/>
            <person name="Garre V."/>
            <person name="Horwitz B."/>
            <person name="Torres-Martinez S."/>
            <person name="Idnurm A."/>
            <person name="Herrera-Estrella A."/>
            <person name="Gabaldon T."/>
            <person name="Grigoriev I.V."/>
        </authorList>
    </citation>
    <scope>NUCLEOTIDE SEQUENCE [LARGE SCALE GENOMIC DNA]</scope>
    <source>
        <strain evidence="2">NRRL 1555(-)</strain>
    </source>
</reference>
<sequence length="222" mass="25974">MVHGHKFKRNDDDTPVPLGRKSIQAYIKIITDIYYKQVALDLNKNPHFRGPIVRQFLDTNTKKETKHKRVNQYFLEQNSTVRVRNRLCFLMSHAMFFRSETALGTQYPDLFKMELKDQGTLTLNKFTYITKKKILRKSTHCCFYLFFHSSSQSNLFMSPKIIKQSRKKSPKLSGYMKGKIVDTYDFGISMTKIVCKYELPYTTVIATIERVKKTGTALTKKT</sequence>
<organism evidence="1 2">
    <name type="scientific">Phycomyces blakesleeanus (strain ATCC 8743b / DSM 1359 / FGSC 10004 / NBRC 33097 / NRRL 1555)</name>
    <dbReference type="NCBI Taxonomy" id="763407"/>
    <lineage>
        <taxon>Eukaryota</taxon>
        <taxon>Fungi</taxon>
        <taxon>Fungi incertae sedis</taxon>
        <taxon>Mucoromycota</taxon>
        <taxon>Mucoromycotina</taxon>
        <taxon>Mucoromycetes</taxon>
        <taxon>Mucorales</taxon>
        <taxon>Phycomycetaceae</taxon>
        <taxon>Phycomyces</taxon>
    </lineage>
</organism>
<evidence type="ECO:0000313" key="2">
    <source>
        <dbReference type="Proteomes" id="UP000077315"/>
    </source>
</evidence>
<proteinExistence type="predicted"/>
<dbReference type="EMBL" id="KV441029">
    <property type="protein sequence ID" value="OAD65317.1"/>
    <property type="molecule type" value="Genomic_DNA"/>
</dbReference>
<gene>
    <name evidence="1" type="ORF">PHYBLDRAFT_71013</name>
</gene>
<dbReference type="STRING" id="763407.A0A167J6U1"/>